<gene>
    <name evidence="12" type="primary">tig</name>
    <name evidence="17" type="ORF">CHH72_07380</name>
</gene>
<evidence type="ECO:0000256" key="12">
    <source>
        <dbReference type="HAMAP-Rule" id="MF_00303"/>
    </source>
</evidence>
<dbReference type="GO" id="GO:0051083">
    <property type="term" value="P:'de novo' cotranslational protein folding"/>
    <property type="evidence" value="ECO:0007669"/>
    <property type="project" value="TreeGrafter"/>
</dbReference>
<dbReference type="InterPro" id="IPR005215">
    <property type="entry name" value="Trig_fac"/>
</dbReference>
<dbReference type="GO" id="GO:0015031">
    <property type="term" value="P:protein transport"/>
    <property type="evidence" value="ECO:0007669"/>
    <property type="project" value="UniProtKB-UniRule"/>
</dbReference>
<dbReference type="GO" id="GO:0043022">
    <property type="term" value="F:ribosome binding"/>
    <property type="evidence" value="ECO:0007669"/>
    <property type="project" value="TreeGrafter"/>
</dbReference>
<comment type="domain">
    <text evidence="12">Consists of 3 domains; the N-terminus binds the ribosome, the middle domain has PPIase activity, while the C-terminus has intrinsic chaperone activity on its own.</text>
</comment>
<dbReference type="NCBIfam" id="TIGR00115">
    <property type="entry name" value="tig"/>
    <property type="match status" value="1"/>
</dbReference>
<dbReference type="PANTHER" id="PTHR30560">
    <property type="entry name" value="TRIGGER FACTOR CHAPERONE AND PEPTIDYL-PROLYL CIS/TRANS ISOMERASE"/>
    <property type="match status" value="1"/>
</dbReference>
<proteinExistence type="inferred from homology"/>
<dbReference type="Gene3D" id="1.10.3120.10">
    <property type="entry name" value="Trigger factor, C-terminal domain"/>
    <property type="match status" value="1"/>
</dbReference>
<comment type="similarity">
    <text evidence="2 12 14">Belongs to the FKBP-type PPIase family. Tig subfamily.</text>
</comment>
<feature type="domain" description="PPIase FKBP-type" evidence="16">
    <location>
        <begin position="163"/>
        <end position="245"/>
    </location>
</feature>
<dbReference type="InterPro" id="IPR008880">
    <property type="entry name" value="Trigger_fac_C"/>
</dbReference>
<dbReference type="EC" id="5.2.1.8" evidence="3 12"/>
<evidence type="ECO:0000256" key="10">
    <source>
        <dbReference type="ARBA" id="ARBA00024849"/>
    </source>
</evidence>
<keyword evidence="7 12" id="KW-0143">Chaperone</keyword>
<dbReference type="SUPFAM" id="SSF102735">
    <property type="entry name" value="Trigger factor ribosome-binding domain"/>
    <property type="match status" value="1"/>
</dbReference>
<protein>
    <recommendedName>
        <fullName evidence="4 12">Trigger factor</fullName>
        <shortName evidence="12">TF</shortName>
        <ecNumber evidence="3 12">5.2.1.8</ecNumber>
    </recommendedName>
    <alternativeName>
        <fullName evidence="11 12">PPIase</fullName>
    </alternativeName>
</protein>
<comment type="catalytic activity">
    <reaction evidence="1 12 13">
        <text>[protein]-peptidylproline (omega=180) = [protein]-peptidylproline (omega=0)</text>
        <dbReference type="Rhea" id="RHEA:16237"/>
        <dbReference type="Rhea" id="RHEA-COMP:10747"/>
        <dbReference type="Rhea" id="RHEA-COMP:10748"/>
        <dbReference type="ChEBI" id="CHEBI:83833"/>
        <dbReference type="ChEBI" id="CHEBI:83834"/>
        <dbReference type="EC" id="5.2.1.8"/>
    </reaction>
</comment>
<dbReference type="GO" id="GO:0051301">
    <property type="term" value="P:cell division"/>
    <property type="evidence" value="ECO:0007669"/>
    <property type="project" value="UniProtKB-KW"/>
</dbReference>
<evidence type="ECO:0000256" key="7">
    <source>
        <dbReference type="ARBA" id="ARBA00023186"/>
    </source>
</evidence>
<keyword evidence="12" id="KW-0963">Cytoplasm</keyword>
<dbReference type="InterPro" id="IPR001179">
    <property type="entry name" value="PPIase_FKBP_dom"/>
</dbReference>
<dbReference type="InterPro" id="IPR046357">
    <property type="entry name" value="PPIase_dom_sf"/>
</dbReference>
<keyword evidence="15" id="KW-0175">Coiled coil</keyword>
<dbReference type="PIRSF" id="PIRSF003095">
    <property type="entry name" value="Trigger_factor"/>
    <property type="match status" value="1"/>
</dbReference>
<keyword evidence="8 12" id="KW-0413">Isomerase</keyword>
<dbReference type="GO" id="GO:0003755">
    <property type="term" value="F:peptidyl-prolyl cis-trans isomerase activity"/>
    <property type="evidence" value="ECO:0007669"/>
    <property type="project" value="UniProtKB-UniRule"/>
</dbReference>
<dbReference type="InterPro" id="IPR037041">
    <property type="entry name" value="Trigger_fac_C_sf"/>
</dbReference>
<evidence type="ECO:0000256" key="5">
    <source>
        <dbReference type="ARBA" id="ARBA00022618"/>
    </source>
</evidence>
<dbReference type="Gene3D" id="3.30.70.1050">
    <property type="entry name" value="Trigger factor ribosome-binding domain"/>
    <property type="match status" value="1"/>
</dbReference>
<dbReference type="HAMAP" id="MF_00303">
    <property type="entry name" value="Trigger_factor_Tig"/>
    <property type="match status" value="1"/>
</dbReference>
<evidence type="ECO:0000259" key="16">
    <source>
        <dbReference type="PROSITE" id="PS50059"/>
    </source>
</evidence>
<dbReference type="InterPro" id="IPR027304">
    <property type="entry name" value="Trigger_fact/SurA_dom_sf"/>
</dbReference>
<evidence type="ECO:0000256" key="14">
    <source>
        <dbReference type="RuleBase" id="RU003914"/>
    </source>
</evidence>
<keyword evidence="6 12" id="KW-0697">Rotamase</keyword>
<dbReference type="InterPro" id="IPR036611">
    <property type="entry name" value="Trigger_fac_ribosome-bd_sf"/>
</dbReference>
<dbReference type="PROSITE" id="PS50059">
    <property type="entry name" value="FKBP_PPIASE"/>
    <property type="match status" value="1"/>
</dbReference>
<dbReference type="Pfam" id="PF05698">
    <property type="entry name" value="Trigger_C"/>
    <property type="match status" value="1"/>
</dbReference>
<comment type="function">
    <text evidence="10 12">Involved in protein export. Acts as a chaperone by maintaining the newly synthesized protein in an open conformation. Functions as a peptidyl-prolyl cis-trans isomerase.</text>
</comment>
<dbReference type="InterPro" id="IPR008881">
    <property type="entry name" value="Trigger_fac_ribosome-bd_bac"/>
</dbReference>
<dbReference type="PANTHER" id="PTHR30560:SF3">
    <property type="entry name" value="TRIGGER FACTOR-LIKE PROTEIN TIG, CHLOROPLASTIC"/>
    <property type="match status" value="1"/>
</dbReference>
<dbReference type="GO" id="GO:0044183">
    <property type="term" value="F:protein folding chaperone"/>
    <property type="evidence" value="ECO:0007669"/>
    <property type="project" value="TreeGrafter"/>
</dbReference>
<sequence>MSAKWEKTEENTGVLTIEVEADKVNDALDKAFKKVVKKVNVPGFRKGKVPRGLFEKQFGVESLYQDAIDILLPEAYANAVEETGIYPVDRPEIDVESIGKNEPLIVKATVTVKPEVKLGDYKGLEVEVPSTDVTDEDVEAELKKLQEQHAELVVLEEGEIANGDTAVIDFAGYVDGEAFEGGTAENYSLEIGSNSFIPGFEEQLVGLKSGEEKDVEVTFPEEYHAEELAGKPATFKVKVHDIKRKELPELDDEFAKDVNEKVETLDELKNELRSTLEEQKKTASENAVRDSLLEKAAEQADINVPEAMIETETDRMLQEFGQRLQAQGMNLDMYFQFSGQTEEDMRNQFKEDAEKRVRVNLTLEAIAEAENVEVSEEEIEEEFQKMADMYQRSVEEIKALLAAQGGTDNVKGDLKLRKAIDVLVENSKEVTTES</sequence>
<dbReference type="GO" id="GO:0043335">
    <property type="term" value="P:protein unfolding"/>
    <property type="evidence" value="ECO:0007669"/>
    <property type="project" value="TreeGrafter"/>
</dbReference>
<dbReference type="FunFam" id="3.10.50.40:FF:000001">
    <property type="entry name" value="Trigger factor"/>
    <property type="match status" value="1"/>
</dbReference>
<name>A0A268P2E9_SHOCL</name>
<evidence type="ECO:0000256" key="13">
    <source>
        <dbReference type="PROSITE-ProRule" id="PRU00277"/>
    </source>
</evidence>
<accession>A0A268P2E9</accession>
<dbReference type="Proteomes" id="UP000216207">
    <property type="component" value="Unassembled WGS sequence"/>
</dbReference>
<evidence type="ECO:0000256" key="6">
    <source>
        <dbReference type="ARBA" id="ARBA00023110"/>
    </source>
</evidence>
<evidence type="ECO:0000256" key="1">
    <source>
        <dbReference type="ARBA" id="ARBA00000971"/>
    </source>
</evidence>
<evidence type="ECO:0000256" key="9">
    <source>
        <dbReference type="ARBA" id="ARBA00023306"/>
    </source>
</evidence>
<evidence type="ECO:0000256" key="4">
    <source>
        <dbReference type="ARBA" id="ARBA00016902"/>
    </source>
</evidence>
<dbReference type="Pfam" id="PF05697">
    <property type="entry name" value="Trigger_N"/>
    <property type="match status" value="1"/>
</dbReference>
<evidence type="ECO:0000313" key="17">
    <source>
        <dbReference type="EMBL" id="PAE89450.1"/>
    </source>
</evidence>
<evidence type="ECO:0000256" key="2">
    <source>
        <dbReference type="ARBA" id="ARBA00005464"/>
    </source>
</evidence>
<dbReference type="Gene3D" id="3.10.50.40">
    <property type="match status" value="1"/>
</dbReference>
<dbReference type="Pfam" id="PF00254">
    <property type="entry name" value="FKBP_C"/>
    <property type="match status" value="1"/>
</dbReference>
<evidence type="ECO:0000313" key="18">
    <source>
        <dbReference type="Proteomes" id="UP000216207"/>
    </source>
</evidence>
<keyword evidence="9 12" id="KW-0131">Cell cycle</keyword>
<comment type="caution">
    <text evidence="17">The sequence shown here is derived from an EMBL/GenBank/DDBJ whole genome shotgun (WGS) entry which is preliminary data.</text>
</comment>
<evidence type="ECO:0000256" key="3">
    <source>
        <dbReference type="ARBA" id="ARBA00013194"/>
    </source>
</evidence>
<keyword evidence="5 12" id="KW-0132">Cell division</keyword>
<dbReference type="AlphaFoldDB" id="A0A268P2E9"/>
<reference evidence="17 18" key="1">
    <citation type="submission" date="2017-07" db="EMBL/GenBank/DDBJ databases">
        <title>Isolation and whole genome analysis of endospore-forming bacteria from heroin.</title>
        <authorList>
            <person name="Kalinowski J."/>
            <person name="Ahrens B."/>
            <person name="Al-Dilaimi A."/>
            <person name="Winkler A."/>
            <person name="Wibberg D."/>
            <person name="Schleenbecker U."/>
            <person name="Ruckert C."/>
            <person name="Wolfel R."/>
            <person name="Grass G."/>
        </authorList>
    </citation>
    <scope>NUCLEOTIDE SEQUENCE [LARGE SCALE GENOMIC DNA]</scope>
    <source>
        <strain evidence="17 18">7539</strain>
    </source>
</reference>
<evidence type="ECO:0000256" key="15">
    <source>
        <dbReference type="SAM" id="Coils"/>
    </source>
</evidence>
<dbReference type="SUPFAM" id="SSF109998">
    <property type="entry name" value="Triger factor/SurA peptide-binding domain-like"/>
    <property type="match status" value="1"/>
</dbReference>
<comment type="subcellular location">
    <subcellularLocation>
        <location evidence="12">Cytoplasm</location>
    </subcellularLocation>
    <text evidence="12">About half TF is bound to the ribosome near the polypeptide exit tunnel while the other half is free in the cytoplasm.</text>
</comment>
<organism evidence="17 18">
    <name type="scientific">Shouchella clausii</name>
    <name type="common">Alkalihalobacillus clausii</name>
    <dbReference type="NCBI Taxonomy" id="79880"/>
    <lineage>
        <taxon>Bacteria</taxon>
        <taxon>Bacillati</taxon>
        <taxon>Bacillota</taxon>
        <taxon>Bacilli</taxon>
        <taxon>Bacillales</taxon>
        <taxon>Bacillaceae</taxon>
        <taxon>Shouchella</taxon>
    </lineage>
</organism>
<dbReference type="GO" id="GO:0005737">
    <property type="term" value="C:cytoplasm"/>
    <property type="evidence" value="ECO:0007669"/>
    <property type="project" value="UniProtKB-SubCell"/>
</dbReference>
<feature type="coiled-coil region" evidence="15">
    <location>
        <begin position="255"/>
        <end position="285"/>
    </location>
</feature>
<evidence type="ECO:0000256" key="8">
    <source>
        <dbReference type="ARBA" id="ARBA00023235"/>
    </source>
</evidence>
<dbReference type="EMBL" id="NPCC01000008">
    <property type="protein sequence ID" value="PAE89450.1"/>
    <property type="molecule type" value="Genomic_DNA"/>
</dbReference>
<dbReference type="RefSeq" id="WP_095255128.1">
    <property type="nucleotide sequence ID" value="NZ_BOQQ01000002.1"/>
</dbReference>
<evidence type="ECO:0000256" key="11">
    <source>
        <dbReference type="ARBA" id="ARBA00029986"/>
    </source>
</evidence>
<dbReference type="SUPFAM" id="SSF54534">
    <property type="entry name" value="FKBP-like"/>
    <property type="match status" value="1"/>
</dbReference>